<dbReference type="PANTHER" id="PTHR11655">
    <property type="entry name" value="60S/50S RIBOSOMAL PROTEIN L6/L9"/>
    <property type="match status" value="1"/>
</dbReference>
<dbReference type="GO" id="GO:0003735">
    <property type="term" value="F:structural constituent of ribosome"/>
    <property type="evidence" value="ECO:0007669"/>
    <property type="project" value="UniProtKB-UniRule"/>
</dbReference>
<keyword evidence="4 6" id="KW-0699">rRNA-binding</keyword>
<evidence type="ECO:0000259" key="7">
    <source>
        <dbReference type="Pfam" id="PF00347"/>
    </source>
</evidence>
<evidence type="ECO:0000256" key="4">
    <source>
        <dbReference type="HAMAP-Rule" id="MF_01365"/>
    </source>
</evidence>
<evidence type="ECO:0000256" key="2">
    <source>
        <dbReference type="ARBA" id="ARBA00022980"/>
    </source>
</evidence>
<accession>A0A0G0FF72</accession>
<dbReference type="InterPro" id="IPR020040">
    <property type="entry name" value="Ribosomal_uL6_a/b-dom"/>
</dbReference>
<keyword evidence="2 4" id="KW-0689">Ribosomal protein</keyword>
<dbReference type="PRINTS" id="PR00059">
    <property type="entry name" value="RIBOSOMALL6"/>
</dbReference>
<dbReference type="NCBIfam" id="TIGR03654">
    <property type="entry name" value="L6_bact"/>
    <property type="match status" value="1"/>
</dbReference>
<evidence type="ECO:0000313" key="9">
    <source>
        <dbReference type="Proteomes" id="UP000034816"/>
    </source>
</evidence>
<dbReference type="InterPro" id="IPR036789">
    <property type="entry name" value="Ribosomal_uL6-like_a/b-dom_sf"/>
</dbReference>
<comment type="subunit">
    <text evidence="4">Part of the 50S ribosomal subunit.</text>
</comment>
<dbReference type="InterPro" id="IPR000702">
    <property type="entry name" value="Ribosomal_uL6-like"/>
</dbReference>
<evidence type="ECO:0000256" key="5">
    <source>
        <dbReference type="RuleBase" id="RU003869"/>
    </source>
</evidence>
<dbReference type="Gene3D" id="3.90.930.12">
    <property type="entry name" value="Ribosomal protein L6, alpha-beta domain"/>
    <property type="match status" value="2"/>
</dbReference>
<organism evidence="8 9">
    <name type="scientific">candidate division WS6 bacterium GW2011_GWF1_35_23</name>
    <dbReference type="NCBI Taxonomy" id="1619097"/>
    <lineage>
        <taxon>Bacteria</taxon>
        <taxon>Candidatus Dojkabacteria</taxon>
    </lineage>
</organism>
<dbReference type="PROSITE" id="PS00525">
    <property type="entry name" value="RIBOSOMAL_L6_1"/>
    <property type="match status" value="1"/>
</dbReference>
<comment type="function">
    <text evidence="4 6">This protein binds to the 23S rRNA, and is important in its secondary structure. It is located near the subunit interface in the base of the L7/L12 stalk, and near the tRNA binding site of the peptidyltransferase center.</text>
</comment>
<comment type="caution">
    <text evidence="8">The sequence shown here is derived from an EMBL/GenBank/DDBJ whole genome shotgun (WGS) entry which is preliminary data.</text>
</comment>
<comment type="similarity">
    <text evidence="1 4 5">Belongs to the universal ribosomal protein uL6 family.</text>
</comment>
<keyword evidence="3 4" id="KW-0687">Ribonucleoprotein</keyword>
<dbReference type="GO" id="GO:0002181">
    <property type="term" value="P:cytoplasmic translation"/>
    <property type="evidence" value="ECO:0007669"/>
    <property type="project" value="TreeGrafter"/>
</dbReference>
<feature type="domain" description="Large ribosomal subunit protein uL6 alpha-beta" evidence="7">
    <location>
        <begin position="13"/>
        <end position="82"/>
    </location>
</feature>
<evidence type="ECO:0000313" key="8">
    <source>
        <dbReference type="EMBL" id="KKP78112.1"/>
    </source>
</evidence>
<proteinExistence type="inferred from homology"/>
<dbReference type="PANTHER" id="PTHR11655:SF14">
    <property type="entry name" value="LARGE RIBOSOMAL SUBUNIT PROTEIN UL6M"/>
    <property type="match status" value="1"/>
</dbReference>
<dbReference type="GO" id="GO:0019843">
    <property type="term" value="F:rRNA binding"/>
    <property type="evidence" value="ECO:0007669"/>
    <property type="project" value="UniProtKB-UniRule"/>
</dbReference>
<dbReference type="EMBL" id="LBQH01000003">
    <property type="protein sequence ID" value="KKP78112.1"/>
    <property type="molecule type" value="Genomic_DNA"/>
</dbReference>
<evidence type="ECO:0000256" key="1">
    <source>
        <dbReference type="ARBA" id="ARBA00009356"/>
    </source>
</evidence>
<name>A0A0G0FF72_9BACT</name>
<protein>
    <recommendedName>
        <fullName evidence="4">Large ribosomal subunit protein uL6</fullName>
    </recommendedName>
</protein>
<feature type="domain" description="Large ribosomal subunit protein uL6 alpha-beta" evidence="7">
    <location>
        <begin position="90"/>
        <end position="164"/>
    </location>
</feature>
<evidence type="ECO:0000256" key="6">
    <source>
        <dbReference type="RuleBase" id="RU003870"/>
    </source>
</evidence>
<dbReference type="AlphaFoldDB" id="A0A0G0FF72"/>
<evidence type="ECO:0000256" key="3">
    <source>
        <dbReference type="ARBA" id="ARBA00023274"/>
    </source>
</evidence>
<dbReference type="SUPFAM" id="SSF56053">
    <property type="entry name" value="Ribosomal protein L6"/>
    <property type="match status" value="2"/>
</dbReference>
<dbReference type="HAMAP" id="MF_01365_B">
    <property type="entry name" value="Ribosomal_uL6_B"/>
    <property type="match status" value="1"/>
</dbReference>
<keyword evidence="4 6" id="KW-0694">RNA-binding</keyword>
<dbReference type="GO" id="GO:0022625">
    <property type="term" value="C:cytosolic large ribosomal subunit"/>
    <property type="evidence" value="ECO:0007669"/>
    <property type="project" value="UniProtKB-UniRule"/>
</dbReference>
<dbReference type="Proteomes" id="UP000034816">
    <property type="component" value="Unassembled WGS sequence"/>
</dbReference>
<dbReference type="InterPro" id="IPR002358">
    <property type="entry name" value="Ribosomal_uL6_CS"/>
</dbReference>
<dbReference type="Pfam" id="PF00347">
    <property type="entry name" value="Ribosomal_L6"/>
    <property type="match status" value="2"/>
</dbReference>
<reference evidence="8 9" key="1">
    <citation type="journal article" date="2015" name="Nature">
        <title>rRNA introns, odd ribosomes, and small enigmatic genomes across a large radiation of phyla.</title>
        <authorList>
            <person name="Brown C.T."/>
            <person name="Hug L.A."/>
            <person name="Thomas B.C."/>
            <person name="Sharon I."/>
            <person name="Castelle C.J."/>
            <person name="Singh A."/>
            <person name="Wilkins M.J."/>
            <person name="Williams K.H."/>
            <person name="Banfield J.F."/>
        </authorList>
    </citation>
    <scope>NUCLEOTIDE SEQUENCE [LARGE SCALE GENOMIC DNA]</scope>
</reference>
<dbReference type="PIRSF" id="PIRSF002162">
    <property type="entry name" value="Ribosomal_L6"/>
    <property type="match status" value="1"/>
</dbReference>
<dbReference type="InterPro" id="IPR019906">
    <property type="entry name" value="Ribosomal_uL6_bac-type"/>
</dbReference>
<gene>
    <name evidence="4" type="primary">rplF</name>
    <name evidence="8" type="ORF">UR73_C0003G0007</name>
</gene>
<dbReference type="PATRIC" id="fig|1619097.3.peg.39"/>
<sequence>MSRIGLEPIKIEEGINVTVNGQEVVVSNPKAEMKITLPEEITVEIKDNMINLVRKNEAKQSKSNHGTYRMLIANAIEGLKNGFVKTLELVGVGYRARLEGEVLVMSLGWNHPVKVQPYEGIEIEVPNETKIVIKGYNKQKVGELAAKIRGIRKPEPYKGKGIRYEGEYVRKKSSKSSVAA</sequence>
<dbReference type="FunFam" id="3.90.930.12:FF:000001">
    <property type="entry name" value="50S ribosomal protein L6"/>
    <property type="match status" value="1"/>
</dbReference>